<proteinExistence type="predicted"/>
<evidence type="ECO:0000256" key="2">
    <source>
        <dbReference type="SAM" id="Phobius"/>
    </source>
</evidence>
<name>A0A5B8ZAD6_CYTDA</name>
<dbReference type="PROSITE" id="PS51782">
    <property type="entry name" value="LYSM"/>
    <property type="match status" value="1"/>
</dbReference>
<dbReference type="Gene3D" id="3.10.350.10">
    <property type="entry name" value="LysM domain"/>
    <property type="match status" value="1"/>
</dbReference>
<dbReference type="OrthoDB" id="2583609at2"/>
<evidence type="ECO:0000313" key="4">
    <source>
        <dbReference type="EMBL" id="QED48466.1"/>
    </source>
</evidence>
<evidence type="ECO:0000256" key="1">
    <source>
        <dbReference type="SAM" id="MobiDB-lite"/>
    </source>
</evidence>
<feature type="transmembrane region" description="Helical" evidence="2">
    <location>
        <begin position="56"/>
        <end position="78"/>
    </location>
</feature>
<feature type="region of interest" description="Disordered" evidence="1">
    <location>
        <begin position="84"/>
        <end position="175"/>
    </location>
</feature>
<sequence>MNKEGPYRDQAERLRKKVYRNMEPEDMTAEKASLPPRSRLHREKRQKSKWKVKYPIIRLLALMFILLPIAIFSIHYSLNKDKPGNAEKVSTDQQGYEAVGYESENEDKETKIEEREEVPDKDDSSVDDSEKKVEGSVPVPKTQEEENSDNKGSAVPSESELNQQDKEVQEADDKGVIYHTVKPNENIFRIALKYQSGVDIIKKENNLKSDEIQVGQVLVIPKK</sequence>
<dbReference type="KEGG" id="bda:FSZ17_15125"/>
<keyword evidence="2" id="KW-1133">Transmembrane helix</keyword>
<evidence type="ECO:0000259" key="3">
    <source>
        <dbReference type="PROSITE" id="PS51782"/>
    </source>
</evidence>
<feature type="domain" description="LysM" evidence="3">
    <location>
        <begin position="177"/>
        <end position="220"/>
    </location>
</feature>
<evidence type="ECO:0000313" key="5">
    <source>
        <dbReference type="Proteomes" id="UP000321555"/>
    </source>
</evidence>
<reference evidence="5" key="1">
    <citation type="submission" date="2019-08" db="EMBL/GenBank/DDBJ databases">
        <authorList>
            <person name="Zheng X."/>
        </authorList>
    </citation>
    <scope>NUCLEOTIDE SEQUENCE [LARGE SCALE GENOMIC DNA]</scope>
    <source>
        <strain evidence="5">FJAT-25496</strain>
    </source>
</reference>
<dbReference type="CDD" id="cd00118">
    <property type="entry name" value="LysM"/>
    <property type="match status" value="1"/>
</dbReference>
<dbReference type="Proteomes" id="UP000321555">
    <property type="component" value="Chromosome"/>
</dbReference>
<dbReference type="EMBL" id="CP042593">
    <property type="protein sequence ID" value="QED48466.1"/>
    <property type="molecule type" value="Genomic_DNA"/>
</dbReference>
<dbReference type="InterPro" id="IPR018392">
    <property type="entry name" value="LysM"/>
</dbReference>
<accession>A0A5B8ZAD6</accession>
<dbReference type="RefSeq" id="WP_057771389.1">
    <property type="nucleotide sequence ID" value="NZ_CP042593.1"/>
</dbReference>
<dbReference type="SUPFAM" id="SSF54106">
    <property type="entry name" value="LysM domain"/>
    <property type="match status" value="1"/>
</dbReference>
<keyword evidence="2" id="KW-0472">Membrane</keyword>
<dbReference type="InterPro" id="IPR036779">
    <property type="entry name" value="LysM_dom_sf"/>
</dbReference>
<organism evidence="4 5">
    <name type="scientific">Cytobacillus dafuensis</name>
    <name type="common">Bacillus dafuensis</name>
    <dbReference type="NCBI Taxonomy" id="1742359"/>
    <lineage>
        <taxon>Bacteria</taxon>
        <taxon>Bacillati</taxon>
        <taxon>Bacillota</taxon>
        <taxon>Bacilli</taxon>
        <taxon>Bacillales</taxon>
        <taxon>Bacillaceae</taxon>
        <taxon>Cytobacillus</taxon>
    </lineage>
</organism>
<dbReference type="Pfam" id="PF01476">
    <property type="entry name" value="LysM"/>
    <property type="match status" value="1"/>
</dbReference>
<gene>
    <name evidence="4" type="ORF">FSZ17_15125</name>
</gene>
<keyword evidence="2" id="KW-0812">Transmembrane</keyword>
<feature type="compositionally biased region" description="Basic and acidic residues" evidence="1">
    <location>
        <begin position="1"/>
        <end position="13"/>
    </location>
</feature>
<protein>
    <submittedName>
        <fullName evidence="4">LysM peptidoglycan-binding domain-containing protein</fullName>
    </submittedName>
</protein>
<dbReference type="AlphaFoldDB" id="A0A5B8ZAD6"/>
<keyword evidence="5" id="KW-1185">Reference proteome</keyword>
<feature type="region of interest" description="Disordered" evidence="1">
    <location>
        <begin position="1"/>
        <end position="45"/>
    </location>
</feature>
<dbReference type="SMART" id="SM00257">
    <property type="entry name" value="LysM"/>
    <property type="match status" value="1"/>
</dbReference>
<dbReference type="STRING" id="1742359.GCA_001439625_02103"/>
<feature type="compositionally biased region" description="Basic and acidic residues" evidence="1">
    <location>
        <begin position="163"/>
        <end position="175"/>
    </location>
</feature>
<feature type="compositionally biased region" description="Basic and acidic residues" evidence="1">
    <location>
        <begin position="121"/>
        <end position="134"/>
    </location>
</feature>